<dbReference type="EMBL" id="JBHSAT010000022">
    <property type="protein sequence ID" value="MFC3878132.1"/>
    <property type="molecule type" value="Genomic_DNA"/>
</dbReference>
<sequence length="164" mass="18486">MKIFSRLLTLFISTFFLFGCSNDDDNTPMPEAWELEVNQVAQVTESYSNVNVATNEGRFDASGYVPNMGHHYINPAIIDTTFDLLNPEVILYVPDDNGVMQMVAVEYAVLPEDPDNPGNPPEGFTGSEDEWHWREDLGQWQLHVWTVLENPDGVFAMFNPAIGD</sequence>
<keyword evidence="3" id="KW-1185">Reference proteome</keyword>
<dbReference type="PROSITE" id="PS51257">
    <property type="entry name" value="PROKAR_LIPOPROTEIN"/>
    <property type="match status" value="1"/>
</dbReference>
<accession>A0ABV8AJ95</accession>
<keyword evidence="1" id="KW-0732">Signal</keyword>
<evidence type="ECO:0000256" key="1">
    <source>
        <dbReference type="SAM" id="SignalP"/>
    </source>
</evidence>
<feature type="signal peptide" evidence="1">
    <location>
        <begin position="1"/>
        <end position="23"/>
    </location>
</feature>
<dbReference type="RefSeq" id="WP_386101878.1">
    <property type="nucleotide sequence ID" value="NZ_JBHSAT010000022.1"/>
</dbReference>
<proteinExistence type="predicted"/>
<gene>
    <name evidence="2" type="ORF">ACFOSX_12910</name>
</gene>
<feature type="chain" id="PRO_5045495345" evidence="1">
    <location>
        <begin position="24"/>
        <end position="164"/>
    </location>
</feature>
<name>A0ABV8AJ95_9FLAO</name>
<reference evidence="3" key="1">
    <citation type="journal article" date="2019" name="Int. J. Syst. Evol. Microbiol.">
        <title>The Global Catalogue of Microorganisms (GCM) 10K type strain sequencing project: providing services to taxonomists for standard genome sequencing and annotation.</title>
        <authorList>
            <consortium name="The Broad Institute Genomics Platform"/>
            <consortium name="The Broad Institute Genome Sequencing Center for Infectious Disease"/>
            <person name="Wu L."/>
            <person name="Ma J."/>
        </authorList>
    </citation>
    <scope>NUCLEOTIDE SEQUENCE [LARGE SCALE GENOMIC DNA]</scope>
    <source>
        <strain evidence="3">CECT 8979</strain>
    </source>
</reference>
<evidence type="ECO:0000313" key="3">
    <source>
        <dbReference type="Proteomes" id="UP001595812"/>
    </source>
</evidence>
<protein>
    <submittedName>
        <fullName evidence="2">Uncharacterized protein</fullName>
    </submittedName>
</protein>
<organism evidence="2 3">
    <name type="scientific">Winogradskyella maritima</name>
    <dbReference type="NCBI Taxonomy" id="1517766"/>
    <lineage>
        <taxon>Bacteria</taxon>
        <taxon>Pseudomonadati</taxon>
        <taxon>Bacteroidota</taxon>
        <taxon>Flavobacteriia</taxon>
        <taxon>Flavobacteriales</taxon>
        <taxon>Flavobacteriaceae</taxon>
        <taxon>Winogradskyella</taxon>
    </lineage>
</organism>
<evidence type="ECO:0000313" key="2">
    <source>
        <dbReference type="EMBL" id="MFC3878132.1"/>
    </source>
</evidence>
<dbReference type="Proteomes" id="UP001595812">
    <property type="component" value="Unassembled WGS sequence"/>
</dbReference>
<comment type="caution">
    <text evidence="2">The sequence shown here is derived from an EMBL/GenBank/DDBJ whole genome shotgun (WGS) entry which is preliminary data.</text>
</comment>